<dbReference type="PANTHER" id="PTHR24096">
    <property type="entry name" value="LONG-CHAIN-FATTY-ACID--COA LIGASE"/>
    <property type="match status" value="1"/>
</dbReference>
<keyword evidence="3" id="KW-1185">Reference proteome</keyword>
<name>A0ABP9EBJ6_9ACTN</name>
<evidence type="ECO:0000313" key="2">
    <source>
        <dbReference type="EMBL" id="GAA4872999.1"/>
    </source>
</evidence>
<dbReference type="Proteomes" id="UP001501752">
    <property type="component" value="Unassembled WGS sequence"/>
</dbReference>
<dbReference type="Gene3D" id="3.40.50.12780">
    <property type="entry name" value="N-terminal domain of ligase-like"/>
    <property type="match status" value="1"/>
</dbReference>
<protein>
    <submittedName>
        <fullName evidence="2">AMP-binding protein</fullName>
    </submittedName>
</protein>
<dbReference type="EMBL" id="BAABIS010000001">
    <property type="protein sequence ID" value="GAA4872999.1"/>
    <property type="molecule type" value="Genomic_DNA"/>
</dbReference>
<dbReference type="InterPro" id="IPR020845">
    <property type="entry name" value="AMP-binding_CS"/>
</dbReference>
<dbReference type="InterPro" id="IPR000873">
    <property type="entry name" value="AMP-dep_synth/lig_dom"/>
</dbReference>
<dbReference type="Gene3D" id="3.30.300.30">
    <property type="match status" value="1"/>
</dbReference>
<feature type="domain" description="AMP-dependent synthetase/ligase" evidence="1">
    <location>
        <begin position="33"/>
        <end position="393"/>
    </location>
</feature>
<dbReference type="SUPFAM" id="SSF56801">
    <property type="entry name" value="Acetyl-CoA synthetase-like"/>
    <property type="match status" value="1"/>
</dbReference>
<dbReference type="InterPro" id="IPR042099">
    <property type="entry name" value="ANL_N_sf"/>
</dbReference>
<evidence type="ECO:0000313" key="3">
    <source>
        <dbReference type="Proteomes" id="UP001501752"/>
    </source>
</evidence>
<dbReference type="PROSITE" id="PS00455">
    <property type="entry name" value="AMP_BINDING"/>
    <property type="match status" value="1"/>
</dbReference>
<accession>A0ABP9EBJ6</accession>
<dbReference type="InterPro" id="IPR045851">
    <property type="entry name" value="AMP-bd_C_sf"/>
</dbReference>
<sequence>MSTPNLRALLAADPAVGAGNVLTTRAERALGLDTPALTFDTPVDGHPAWTALTVRQLDTAVRARAAALHGLGVRRRDPVAVQSFDAADQVLSFLALARLGAIPALLNPLLDADTTTAYLQRLRATGLLADKPHAEAVADRDTGTPLLAEPAALGAGDPGAAPAPYRHWSGDPVAITHSSGTTGLPKAVVHSHDSLYAAIRHRLALPRPQGVDRMLSALPAPHAATLIAVNLALSLDSRLLVLSGQSGATVLDAVERWKPQSVYGFATTWADLARHDLAARDLESVALWWNTGDCAHEAHIRRLIAVGSRETVTREGRVRTPGSVFVDGLGSTEMGHSHFFISHSAGTGRYGRCVGRPHSFVDCAVVAPDGTELGPGEVGELATASPTLALGYWNDSVTTYRTRLRGRFLTGDLMYRDEDGYYFHVDRAVDTVDLGDAGRLHTAASEERVLAACAEVLDCTVVAYRDGEAVVADVLLQLAAGADPGLDRTAEVRAALEPHVAAVVRQVVAVPDEEIPLGPTGKVRKVLLRRRHLDRAGAR</sequence>
<dbReference type="Pfam" id="PF00501">
    <property type="entry name" value="AMP-binding"/>
    <property type="match status" value="1"/>
</dbReference>
<reference evidence="3" key="1">
    <citation type="journal article" date="2019" name="Int. J. Syst. Evol. Microbiol.">
        <title>The Global Catalogue of Microorganisms (GCM) 10K type strain sequencing project: providing services to taxonomists for standard genome sequencing and annotation.</title>
        <authorList>
            <consortium name="The Broad Institute Genomics Platform"/>
            <consortium name="The Broad Institute Genome Sequencing Center for Infectious Disease"/>
            <person name="Wu L."/>
            <person name="Ma J."/>
        </authorList>
    </citation>
    <scope>NUCLEOTIDE SEQUENCE [LARGE SCALE GENOMIC DNA]</scope>
    <source>
        <strain evidence="3">JCM 13006</strain>
    </source>
</reference>
<evidence type="ECO:0000259" key="1">
    <source>
        <dbReference type="Pfam" id="PF00501"/>
    </source>
</evidence>
<dbReference type="CDD" id="cd04433">
    <property type="entry name" value="AFD_class_I"/>
    <property type="match status" value="1"/>
</dbReference>
<organism evidence="2 3">
    <name type="scientific">Kitasatospora terrestris</name>
    <dbReference type="NCBI Taxonomy" id="258051"/>
    <lineage>
        <taxon>Bacteria</taxon>
        <taxon>Bacillati</taxon>
        <taxon>Actinomycetota</taxon>
        <taxon>Actinomycetes</taxon>
        <taxon>Kitasatosporales</taxon>
        <taxon>Streptomycetaceae</taxon>
        <taxon>Kitasatospora</taxon>
    </lineage>
</organism>
<comment type="caution">
    <text evidence="2">The sequence shown here is derived from an EMBL/GenBank/DDBJ whole genome shotgun (WGS) entry which is preliminary data.</text>
</comment>
<gene>
    <name evidence="2" type="ORF">GCM10023235_60130</name>
</gene>
<dbReference type="RefSeq" id="WP_345700023.1">
    <property type="nucleotide sequence ID" value="NZ_BAABIS010000001.1"/>
</dbReference>
<proteinExistence type="predicted"/>